<accession>A0A919CFR4</accession>
<evidence type="ECO:0000256" key="1">
    <source>
        <dbReference type="SAM" id="MobiDB-lite"/>
    </source>
</evidence>
<dbReference type="EMBL" id="BMXL01000003">
    <property type="protein sequence ID" value="GHD19093.1"/>
    <property type="molecule type" value="Genomic_DNA"/>
</dbReference>
<keyword evidence="2" id="KW-1133">Transmembrane helix</keyword>
<keyword evidence="2" id="KW-0472">Membrane</keyword>
<dbReference type="Proteomes" id="UP000654947">
    <property type="component" value="Unassembled WGS sequence"/>
</dbReference>
<feature type="region of interest" description="Disordered" evidence="1">
    <location>
        <begin position="1"/>
        <end position="98"/>
    </location>
</feature>
<sequence>MRVAGPGQSRGTTVVTSSAAAKHMNRTGRYAVDRAEQTQVADSGTPDDDVPQDNTPGDGGSRAEDPQGEEEHLPEQAQEDGAEEAQGAGADDPPQPSRFPPWLVQMPYALVLSGLAAGIAVVGFAYFKRGPAIIAGTLVLAAVFRLVLPKDWIGMLAVRRRWVDLTVLVGLACLLIVFAWVAPQLST</sequence>
<feature type="transmembrane region" description="Helical" evidence="2">
    <location>
        <begin position="162"/>
        <end position="182"/>
    </location>
</feature>
<proteinExistence type="predicted"/>
<keyword evidence="4" id="KW-1185">Reference proteome</keyword>
<reference evidence="3 4" key="1">
    <citation type="journal article" date="2014" name="Int. J. Syst. Evol. Microbiol.">
        <title>Complete genome sequence of Corynebacterium casei LMG S-19264T (=DSM 44701T), isolated from a smear-ripened cheese.</title>
        <authorList>
            <consortium name="US DOE Joint Genome Institute (JGI-PGF)"/>
            <person name="Walter F."/>
            <person name="Albersmeier A."/>
            <person name="Kalinowski J."/>
            <person name="Ruckert C."/>
        </authorList>
    </citation>
    <scope>NUCLEOTIDE SEQUENCE [LARGE SCALE GENOMIC DNA]</scope>
    <source>
        <strain evidence="3 4">KCTC 19473</strain>
    </source>
</reference>
<organism evidence="3 4">
    <name type="scientific">Nocardiopsis kunsanensis</name>
    <dbReference type="NCBI Taxonomy" id="141693"/>
    <lineage>
        <taxon>Bacteria</taxon>
        <taxon>Bacillati</taxon>
        <taxon>Actinomycetota</taxon>
        <taxon>Actinomycetes</taxon>
        <taxon>Streptosporangiales</taxon>
        <taxon>Nocardiopsidaceae</taxon>
        <taxon>Nocardiopsis</taxon>
    </lineage>
</organism>
<evidence type="ECO:0000313" key="4">
    <source>
        <dbReference type="Proteomes" id="UP000654947"/>
    </source>
</evidence>
<gene>
    <name evidence="3" type="ORF">GCM10007147_09940</name>
</gene>
<dbReference type="Pfam" id="PF11222">
    <property type="entry name" value="DUF3017"/>
    <property type="match status" value="1"/>
</dbReference>
<feature type="transmembrane region" description="Helical" evidence="2">
    <location>
        <begin position="108"/>
        <end position="127"/>
    </location>
</feature>
<dbReference type="InterPro" id="IPR021385">
    <property type="entry name" value="DUF3017"/>
</dbReference>
<protein>
    <recommendedName>
        <fullName evidence="5">DUF3017 domain-containing protein</fullName>
    </recommendedName>
</protein>
<feature type="compositionally biased region" description="Basic and acidic residues" evidence="1">
    <location>
        <begin position="61"/>
        <end position="74"/>
    </location>
</feature>
<feature type="compositionally biased region" description="Polar residues" evidence="1">
    <location>
        <begin position="9"/>
        <end position="19"/>
    </location>
</feature>
<comment type="caution">
    <text evidence="3">The sequence shown here is derived from an EMBL/GenBank/DDBJ whole genome shotgun (WGS) entry which is preliminary data.</text>
</comment>
<name>A0A919CFR4_9ACTN</name>
<dbReference type="AlphaFoldDB" id="A0A919CFR4"/>
<feature type="transmembrane region" description="Helical" evidence="2">
    <location>
        <begin position="133"/>
        <end position="150"/>
    </location>
</feature>
<keyword evidence="2" id="KW-0812">Transmembrane</keyword>
<evidence type="ECO:0000256" key="2">
    <source>
        <dbReference type="SAM" id="Phobius"/>
    </source>
</evidence>
<evidence type="ECO:0008006" key="5">
    <source>
        <dbReference type="Google" id="ProtNLM"/>
    </source>
</evidence>
<evidence type="ECO:0000313" key="3">
    <source>
        <dbReference type="EMBL" id="GHD19093.1"/>
    </source>
</evidence>